<feature type="region of interest" description="Disordered" evidence="1">
    <location>
        <begin position="217"/>
        <end position="241"/>
    </location>
</feature>
<organism evidence="4 5">
    <name type="scientific">Winogradskyella aurantia</name>
    <dbReference type="NCBI Taxonomy" id="1915063"/>
    <lineage>
        <taxon>Bacteria</taxon>
        <taxon>Pseudomonadati</taxon>
        <taxon>Bacteroidota</taxon>
        <taxon>Flavobacteriia</taxon>
        <taxon>Flavobacteriales</taxon>
        <taxon>Flavobacteriaceae</taxon>
        <taxon>Winogradskyella</taxon>
    </lineage>
</organism>
<dbReference type="InterPro" id="IPR021255">
    <property type="entry name" value="DUF2807"/>
</dbReference>
<gene>
    <name evidence="4" type="ORF">CA834_14110</name>
</gene>
<dbReference type="OrthoDB" id="5585143at2"/>
<dbReference type="Gene3D" id="2.160.20.120">
    <property type="match status" value="1"/>
</dbReference>
<evidence type="ECO:0000256" key="2">
    <source>
        <dbReference type="SAM" id="SignalP"/>
    </source>
</evidence>
<keyword evidence="2" id="KW-0732">Signal</keyword>
<reference evidence="4 5" key="1">
    <citation type="submission" date="2017-05" db="EMBL/GenBank/DDBJ databases">
        <title>The draft genome sequence of Idiomarina salinarum WNB302.</title>
        <authorList>
            <person name="Sun Y."/>
            <person name="Chen B."/>
            <person name="Du Z."/>
        </authorList>
    </citation>
    <scope>NUCLEOTIDE SEQUENCE [LARGE SCALE GENOMIC DNA]</scope>
    <source>
        <strain evidence="4 5">WNB302</strain>
    </source>
</reference>
<dbReference type="PANTHER" id="PTHR39200:SF1">
    <property type="entry name" value="AUTO-TRANSPORTER ADHESIN HEAD GIN DOMAIN-CONTAINING PROTEIN-RELATED"/>
    <property type="match status" value="1"/>
</dbReference>
<dbReference type="PANTHER" id="PTHR39200">
    <property type="entry name" value="HYPOTHETICAL EXPORTED PROTEIN"/>
    <property type="match status" value="1"/>
</dbReference>
<accession>A0A265UN55</accession>
<evidence type="ECO:0000313" key="5">
    <source>
        <dbReference type="Proteomes" id="UP000216840"/>
    </source>
</evidence>
<protein>
    <submittedName>
        <fullName evidence="4">DUF2807 domain-containing protein</fullName>
    </submittedName>
</protein>
<dbReference type="AlphaFoldDB" id="A0A265UN55"/>
<dbReference type="RefSeq" id="WP_094969368.1">
    <property type="nucleotide sequence ID" value="NZ_NGJN01000009.1"/>
</dbReference>
<comment type="caution">
    <text evidence="4">The sequence shown here is derived from an EMBL/GenBank/DDBJ whole genome shotgun (WGS) entry which is preliminary data.</text>
</comment>
<evidence type="ECO:0000313" key="4">
    <source>
        <dbReference type="EMBL" id="OZV66622.1"/>
    </source>
</evidence>
<feature type="chain" id="PRO_5013193123" evidence="2">
    <location>
        <begin position="22"/>
        <end position="241"/>
    </location>
</feature>
<evidence type="ECO:0000259" key="3">
    <source>
        <dbReference type="Pfam" id="PF10988"/>
    </source>
</evidence>
<dbReference type="Proteomes" id="UP000216840">
    <property type="component" value="Unassembled WGS sequence"/>
</dbReference>
<dbReference type="PROSITE" id="PS51257">
    <property type="entry name" value="PROKAR_LIPOPROTEIN"/>
    <property type="match status" value="1"/>
</dbReference>
<proteinExistence type="predicted"/>
<name>A0A265UN55_9FLAO</name>
<dbReference type="Pfam" id="PF10988">
    <property type="entry name" value="DUF2807"/>
    <property type="match status" value="1"/>
</dbReference>
<feature type="domain" description="Putative auto-transporter adhesin head GIN" evidence="3">
    <location>
        <begin position="45"/>
        <end position="226"/>
    </location>
</feature>
<dbReference type="EMBL" id="NGJN01000009">
    <property type="protein sequence ID" value="OZV66622.1"/>
    <property type="molecule type" value="Genomic_DNA"/>
</dbReference>
<evidence type="ECO:0000256" key="1">
    <source>
        <dbReference type="SAM" id="MobiDB-lite"/>
    </source>
</evidence>
<feature type="signal peptide" evidence="2">
    <location>
        <begin position="1"/>
        <end position="21"/>
    </location>
</feature>
<keyword evidence="5" id="KW-1185">Reference proteome</keyword>
<sequence length="241" mass="25073">MKLLKSIMVFALVLSTSISCAQWGKGKKIKGNGDITTITRSTGSYDGIKASGFMNINLVEGAEGKITLEGESNLLDYIETHIKNNYLIIKVKDGFNLKTSRTLSITVPYEDIELVALSGSGDVNNSGTISSNMLEISLAGSGDMNLNIESQSLESNISGSGDIRLSGSTTVLNVKVAGSGDFDGRKLKSSDVDVSVAGSGNASVVCNGNLKARVSGSGDITYKGSPKTKDTKVSGSGSISQ</sequence>